<accession>A0A1Y1QYI2</accession>
<dbReference type="GO" id="GO:0052689">
    <property type="term" value="F:carboxylic ester hydrolase activity"/>
    <property type="evidence" value="ECO:0007669"/>
    <property type="project" value="UniProtKB-ARBA"/>
</dbReference>
<dbReference type="Gene3D" id="3.40.50.1820">
    <property type="entry name" value="alpha/beta hydrolase"/>
    <property type="match status" value="1"/>
</dbReference>
<evidence type="ECO:0000313" key="5">
    <source>
        <dbReference type="Proteomes" id="UP000192491"/>
    </source>
</evidence>
<evidence type="ECO:0000256" key="2">
    <source>
        <dbReference type="SAM" id="Phobius"/>
    </source>
</evidence>
<gene>
    <name evidence="4" type="ORF">BWK73_03290</name>
</gene>
<organism evidence="4 5">
    <name type="scientific">Thiothrix lacustris</name>
    <dbReference type="NCBI Taxonomy" id="525917"/>
    <lineage>
        <taxon>Bacteria</taxon>
        <taxon>Pseudomonadati</taxon>
        <taxon>Pseudomonadota</taxon>
        <taxon>Gammaproteobacteria</taxon>
        <taxon>Thiotrichales</taxon>
        <taxon>Thiotrichaceae</taxon>
        <taxon>Thiothrix</taxon>
    </lineage>
</organism>
<name>A0A1Y1QYI2_9GAMM</name>
<dbReference type="InterPro" id="IPR022742">
    <property type="entry name" value="Hydrolase_4"/>
</dbReference>
<reference evidence="4 5" key="1">
    <citation type="submission" date="2017-01" db="EMBL/GenBank/DDBJ databases">
        <title>Novel large sulfur bacteria in the metagenomes of groundwater-fed chemosynthetic microbial mats in the Lake Huron basin.</title>
        <authorList>
            <person name="Sharrar A.M."/>
            <person name="Flood B.E."/>
            <person name="Bailey J.V."/>
            <person name="Jones D.S."/>
            <person name="Biddanda B."/>
            <person name="Ruberg S.A."/>
            <person name="Marcus D.N."/>
            <person name="Dick G.J."/>
        </authorList>
    </citation>
    <scope>NUCLEOTIDE SEQUENCE [LARGE SCALE GENOMIC DNA]</scope>
    <source>
        <strain evidence="4">A8</strain>
    </source>
</reference>
<evidence type="ECO:0000313" key="4">
    <source>
        <dbReference type="EMBL" id="OQX16607.1"/>
    </source>
</evidence>
<feature type="transmembrane region" description="Helical" evidence="2">
    <location>
        <begin position="12"/>
        <end position="35"/>
    </location>
</feature>
<protein>
    <submittedName>
        <fullName evidence="4">Alpha/beta hydrolase</fullName>
    </submittedName>
</protein>
<keyword evidence="2" id="KW-0812">Transmembrane</keyword>
<keyword evidence="2" id="KW-1133">Transmembrane helix</keyword>
<dbReference type="InterPro" id="IPR029058">
    <property type="entry name" value="AB_hydrolase_fold"/>
</dbReference>
<feature type="domain" description="Serine aminopeptidase S33" evidence="3">
    <location>
        <begin position="76"/>
        <end position="195"/>
    </location>
</feature>
<dbReference type="PANTHER" id="PTHR22946">
    <property type="entry name" value="DIENELACTONE HYDROLASE DOMAIN-CONTAINING PROTEIN-RELATED"/>
    <property type="match status" value="1"/>
</dbReference>
<keyword evidence="2" id="KW-0472">Membrane</keyword>
<sequence length="297" mass="32494">MGRGRLRLLTLALLIIAGIIVGTIALFMLGIHWGFRAPRQIENGTPQDLGFAFEQIWIPSVANKRLFGWFLPAGNATQTLVILHGWGSNAELMLPIAAPFQRAGLNVLLFDARNHGQSDTHSFSSLPRFAEDLESALVWLHANHPVACEKLVLLGHSVGAGAVLLAASRRSDIAAVISVSAFAHPEWVMRRYLQTMRLPSILIRVINRYVQWVIGHRFTAIAPLNSVCQIACPILLVHGVNDQVVPLADAHAIINHCPRACLTLLEIPDAGHASVDKIEEHAPALLAFLREAGFRLS</sequence>
<dbReference type="Proteomes" id="UP000192491">
    <property type="component" value="Unassembled WGS sequence"/>
</dbReference>
<keyword evidence="1 4" id="KW-0378">Hydrolase</keyword>
<dbReference type="AlphaFoldDB" id="A0A1Y1QYI2"/>
<evidence type="ECO:0000259" key="3">
    <source>
        <dbReference type="Pfam" id="PF12146"/>
    </source>
</evidence>
<dbReference type="PANTHER" id="PTHR22946:SF9">
    <property type="entry name" value="POLYKETIDE TRANSFERASE AF380"/>
    <property type="match status" value="1"/>
</dbReference>
<dbReference type="Pfam" id="PF12146">
    <property type="entry name" value="Hydrolase_4"/>
    <property type="match status" value="1"/>
</dbReference>
<dbReference type="InterPro" id="IPR050261">
    <property type="entry name" value="FrsA_esterase"/>
</dbReference>
<proteinExistence type="predicted"/>
<dbReference type="EMBL" id="MTEJ01000003">
    <property type="protein sequence ID" value="OQX16607.1"/>
    <property type="molecule type" value="Genomic_DNA"/>
</dbReference>
<dbReference type="SUPFAM" id="SSF53474">
    <property type="entry name" value="alpha/beta-Hydrolases"/>
    <property type="match status" value="1"/>
</dbReference>
<evidence type="ECO:0000256" key="1">
    <source>
        <dbReference type="ARBA" id="ARBA00022801"/>
    </source>
</evidence>
<comment type="caution">
    <text evidence="4">The sequence shown here is derived from an EMBL/GenBank/DDBJ whole genome shotgun (WGS) entry which is preliminary data.</text>
</comment>
<dbReference type="STRING" id="1123401.GCA_000621325_01895"/>